<dbReference type="AlphaFoldDB" id="A7F1P4"/>
<dbReference type="GeneID" id="5483718"/>
<dbReference type="EMBL" id="CH476638">
    <property type="protein sequence ID" value="EDN95636.1"/>
    <property type="molecule type" value="Genomic_DNA"/>
</dbReference>
<organism evidence="1 2">
    <name type="scientific">Sclerotinia sclerotiorum (strain ATCC 18683 / 1980 / Ss-1)</name>
    <name type="common">White mold</name>
    <name type="synonym">Whetzelinia sclerotiorum</name>
    <dbReference type="NCBI Taxonomy" id="665079"/>
    <lineage>
        <taxon>Eukaryota</taxon>
        <taxon>Fungi</taxon>
        <taxon>Dikarya</taxon>
        <taxon>Ascomycota</taxon>
        <taxon>Pezizomycotina</taxon>
        <taxon>Leotiomycetes</taxon>
        <taxon>Helotiales</taxon>
        <taxon>Sclerotiniaceae</taxon>
        <taxon>Sclerotinia</taxon>
    </lineage>
</organism>
<dbReference type="Proteomes" id="UP000001312">
    <property type="component" value="Unassembled WGS sequence"/>
</dbReference>
<keyword evidence="2" id="KW-1185">Reference proteome</keyword>
<dbReference type="InParanoid" id="A7F1P4"/>
<accession>A7F1P4</accession>
<reference evidence="2" key="1">
    <citation type="journal article" date="2011" name="PLoS Genet.">
        <title>Genomic analysis of the necrotrophic fungal pathogens Sclerotinia sclerotiorum and Botrytis cinerea.</title>
        <authorList>
            <person name="Amselem J."/>
            <person name="Cuomo C.A."/>
            <person name="van Kan J.A."/>
            <person name="Viaud M."/>
            <person name="Benito E.P."/>
            <person name="Couloux A."/>
            <person name="Coutinho P.M."/>
            <person name="de Vries R.P."/>
            <person name="Dyer P.S."/>
            <person name="Fillinger S."/>
            <person name="Fournier E."/>
            <person name="Gout L."/>
            <person name="Hahn M."/>
            <person name="Kohn L."/>
            <person name="Lapalu N."/>
            <person name="Plummer K.M."/>
            <person name="Pradier J.M."/>
            <person name="Quevillon E."/>
            <person name="Sharon A."/>
            <person name="Simon A."/>
            <person name="ten Have A."/>
            <person name="Tudzynski B."/>
            <person name="Tudzynski P."/>
            <person name="Wincker P."/>
            <person name="Andrew M."/>
            <person name="Anthouard V."/>
            <person name="Beever R.E."/>
            <person name="Beffa R."/>
            <person name="Benoit I."/>
            <person name="Bouzid O."/>
            <person name="Brault B."/>
            <person name="Chen Z."/>
            <person name="Choquer M."/>
            <person name="Collemare J."/>
            <person name="Cotton P."/>
            <person name="Danchin E.G."/>
            <person name="Da Silva C."/>
            <person name="Gautier A."/>
            <person name="Giraud C."/>
            <person name="Giraud T."/>
            <person name="Gonzalez C."/>
            <person name="Grossetete S."/>
            <person name="Guldener U."/>
            <person name="Henrissat B."/>
            <person name="Howlett B.J."/>
            <person name="Kodira C."/>
            <person name="Kretschmer M."/>
            <person name="Lappartient A."/>
            <person name="Leroch M."/>
            <person name="Levis C."/>
            <person name="Mauceli E."/>
            <person name="Neuveglise C."/>
            <person name="Oeser B."/>
            <person name="Pearson M."/>
            <person name="Poulain J."/>
            <person name="Poussereau N."/>
            <person name="Quesneville H."/>
            <person name="Rascle C."/>
            <person name="Schumacher J."/>
            <person name="Segurens B."/>
            <person name="Sexton A."/>
            <person name="Silva E."/>
            <person name="Sirven C."/>
            <person name="Soanes D.M."/>
            <person name="Talbot N.J."/>
            <person name="Templeton M."/>
            <person name="Yandava C."/>
            <person name="Yarden O."/>
            <person name="Zeng Q."/>
            <person name="Rollins J.A."/>
            <person name="Lebrun M.H."/>
            <person name="Dickman M."/>
        </authorList>
    </citation>
    <scope>NUCLEOTIDE SEQUENCE [LARGE SCALE GENOMIC DNA]</scope>
    <source>
        <strain evidence="2">ATCC 18683 / 1980 / Ss-1</strain>
    </source>
</reference>
<gene>
    <name evidence="1" type="ORF">SS1G_11515</name>
</gene>
<sequence>MNSGCAKLLEIQFIHDGSISWNCDKEKSSKERQGAKSLLSKVLRIRFQIVLYLIFGYMQGSSSGNLGPYVYDEDPMLGLLPGHGEKLKPMNTGYNEGKERERIECRLCKRFLYHLKARRRIGVK</sequence>
<dbReference type="KEGG" id="ssl:SS1G_11515"/>
<evidence type="ECO:0000313" key="1">
    <source>
        <dbReference type="EMBL" id="EDN95636.1"/>
    </source>
</evidence>
<name>A7F1P4_SCLS1</name>
<protein>
    <submittedName>
        <fullName evidence="1">Uncharacterized protein</fullName>
    </submittedName>
</protein>
<dbReference type="RefSeq" id="XP_001587522.1">
    <property type="nucleotide sequence ID" value="XM_001587472.1"/>
</dbReference>
<proteinExistence type="predicted"/>
<evidence type="ECO:0000313" key="2">
    <source>
        <dbReference type="Proteomes" id="UP000001312"/>
    </source>
</evidence>